<evidence type="ECO:0000313" key="1">
    <source>
        <dbReference type="EMBL" id="KKK72483.1"/>
    </source>
</evidence>
<feature type="non-terminal residue" evidence="1">
    <location>
        <position position="1"/>
    </location>
</feature>
<sequence>PHDGVGHFADWACSETGCVILDSSYEDCEYVEGMAEPIFKWTRFNVDTLTEQWPKVHEIRQKIDNMVEWLEENPIIHFRELLEALTAKAKSKRKKTAKARGQHYYDPTEHWCELDQIAFEEEEEDYDEEDGDGRLRRATAGDIEDALQF</sequence>
<organism evidence="1">
    <name type="scientific">marine sediment metagenome</name>
    <dbReference type="NCBI Taxonomy" id="412755"/>
    <lineage>
        <taxon>unclassified sequences</taxon>
        <taxon>metagenomes</taxon>
        <taxon>ecological metagenomes</taxon>
    </lineage>
</organism>
<name>A0A0F8XU79_9ZZZZ</name>
<gene>
    <name evidence="1" type="ORF">LCGC14_2903410</name>
</gene>
<dbReference type="AlphaFoldDB" id="A0A0F8XU79"/>
<dbReference type="EMBL" id="LAZR01057235">
    <property type="protein sequence ID" value="KKK72483.1"/>
    <property type="molecule type" value="Genomic_DNA"/>
</dbReference>
<reference evidence="1" key="1">
    <citation type="journal article" date="2015" name="Nature">
        <title>Complex archaea that bridge the gap between prokaryotes and eukaryotes.</title>
        <authorList>
            <person name="Spang A."/>
            <person name="Saw J.H."/>
            <person name="Jorgensen S.L."/>
            <person name="Zaremba-Niedzwiedzka K."/>
            <person name="Martijn J."/>
            <person name="Lind A.E."/>
            <person name="van Eijk R."/>
            <person name="Schleper C."/>
            <person name="Guy L."/>
            <person name="Ettema T.J."/>
        </authorList>
    </citation>
    <scope>NUCLEOTIDE SEQUENCE</scope>
</reference>
<protein>
    <submittedName>
        <fullName evidence="1">Uncharacterized protein</fullName>
    </submittedName>
</protein>
<proteinExistence type="predicted"/>
<comment type="caution">
    <text evidence="1">The sequence shown here is derived from an EMBL/GenBank/DDBJ whole genome shotgun (WGS) entry which is preliminary data.</text>
</comment>
<accession>A0A0F8XU79</accession>